<comment type="caution">
    <text evidence="1">The sequence shown here is derived from an EMBL/GenBank/DDBJ whole genome shotgun (WGS) entry which is preliminary data.</text>
</comment>
<reference evidence="1" key="1">
    <citation type="journal article" date="2019" name="bioRxiv">
        <title>The Genome of the Zebra Mussel, Dreissena polymorpha: A Resource for Invasive Species Research.</title>
        <authorList>
            <person name="McCartney M.A."/>
            <person name="Auch B."/>
            <person name="Kono T."/>
            <person name="Mallez S."/>
            <person name="Zhang Y."/>
            <person name="Obille A."/>
            <person name="Becker A."/>
            <person name="Abrahante J.E."/>
            <person name="Garbe J."/>
            <person name="Badalamenti J.P."/>
            <person name="Herman A."/>
            <person name="Mangelson H."/>
            <person name="Liachko I."/>
            <person name="Sullivan S."/>
            <person name="Sone E.D."/>
            <person name="Koren S."/>
            <person name="Silverstein K.A.T."/>
            <person name="Beckman K.B."/>
            <person name="Gohl D.M."/>
        </authorList>
    </citation>
    <scope>NUCLEOTIDE SEQUENCE</scope>
    <source>
        <strain evidence="1">Duluth1</strain>
        <tissue evidence="1">Whole animal</tissue>
    </source>
</reference>
<proteinExistence type="predicted"/>
<organism evidence="1 2">
    <name type="scientific">Dreissena polymorpha</name>
    <name type="common">Zebra mussel</name>
    <name type="synonym">Mytilus polymorpha</name>
    <dbReference type="NCBI Taxonomy" id="45954"/>
    <lineage>
        <taxon>Eukaryota</taxon>
        <taxon>Metazoa</taxon>
        <taxon>Spiralia</taxon>
        <taxon>Lophotrochozoa</taxon>
        <taxon>Mollusca</taxon>
        <taxon>Bivalvia</taxon>
        <taxon>Autobranchia</taxon>
        <taxon>Heteroconchia</taxon>
        <taxon>Euheterodonta</taxon>
        <taxon>Imparidentia</taxon>
        <taxon>Neoheterodontei</taxon>
        <taxon>Myida</taxon>
        <taxon>Dreissenoidea</taxon>
        <taxon>Dreissenidae</taxon>
        <taxon>Dreissena</taxon>
    </lineage>
</organism>
<name>A0A9D4RSJ3_DREPO</name>
<keyword evidence="2" id="KW-1185">Reference proteome</keyword>
<evidence type="ECO:0000313" key="2">
    <source>
        <dbReference type="Proteomes" id="UP000828390"/>
    </source>
</evidence>
<dbReference type="AlphaFoldDB" id="A0A9D4RSJ3"/>
<evidence type="ECO:0000313" key="1">
    <source>
        <dbReference type="EMBL" id="KAH3880036.1"/>
    </source>
</evidence>
<protein>
    <submittedName>
        <fullName evidence="1">Uncharacterized protein</fullName>
    </submittedName>
</protein>
<gene>
    <name evidence="1" type="ORF">DPMN_003948</name>
</gene>
<dbReference type="EMBL" id="JAIWYP010000001">
    <property type="protein sequence ID" value="KAH3880036.1"/>
    <property type="molecule type" value="Genomic_DNA"/>
</dbReference>
<accession>A0A9D4RSJ3</accession>
<sequence length="59" mass="6096">MKKAENVTAPGGGMYYDDVASPTFAGSNGLYTTMTTKTETIGGGILKLQISGTAHIDGR</sequence>
<reference evidence="1" key="2">
    <citation type="submission" date="2020-11" db="EMBL/GenBank/DDBJ databases">
        <authorList>
            <person name="McCartney M.A."/>
            <person name="Auch B."/>
            <person name="Kono T."/>
            <person name="Mallez S."/>
            <person name="Becker A."/>
            <person name="Gohl D.M."/>
            <person name="Silverstein K.A.T."/>
            <person name="Koren S."/>
            <person name="Bechman K.B."/>
            <person name="Herman A."/>
            <person name="Abrahante J.E."/>
            <person name="Garbe J."/>
        </authorList>
    </citation>
    <scope>NUCLEOTIDE SEQUENCE</scope>
    <source>
        <strain evidence="1">Duluth1</strain>
        <tissue evidence="1">Whole animal</tissue>
    </source>
</reference>
<dbReference type="Proteomes" id="UP000828390">
    <property type="component" value="Unassembled WGS sequence"/>
</dbReference>